<dbReference type="Gene3D" id="3.40.718.10">
    <property type="entry name" value="Isopropylmalate Dehydrogenase"/>
    <property type="match status" value="1"/>
</dbReference>
<dbReference type="Pfam" id="PF00180">
    <property type="entry name" value="Iso_dh"/>
    <property type="match status" value="1"/>
</dbReference>
<dbReference type="PANTHER" id="PTHR43275:SF1">
    <property type="entry name" value="D-MALATE DEHYDROGENASE [DECARBOXYLATING]"/>
    <property type="match status" value="1"/>
</dbReference>
<evidence type="ECO:0000313" key="8">
    <source>
        <dbReference type="EMBL" id="MDB0520464.1"/>
    </source>
</evidence>
<gene>
    <name evidence="8" type="ORF">LBW55_02420</name>
</gene>
<keyword evidence="6" id="KW-0464">Manganese</keyword>
<sequence>MTRKTHRIAVIPGDGIGREVMPEGLRVLDAAARRFGIDLEYQHIDWASCDYYAQHGQMMPDDWKA</sequence>
<dbReference type="InterPro" id="IPR024084">
    <property type="entry name" value="IsoPropMal-DH-like_dom"/>
</dbReference>
<dbReference type="Proteomes" id="UP001143674">
    <property type="component" value="Unassembled WGS sequence"/>
</dbReference>
<evidence type="ECO:0000256" key="6">
    <source>
        <dbReference type="ARBA" id="ARBA00023211"/>
    </source>
</evidence>
<feature type="domain" description="Isopropylmalate dehydrogenase-like" evidence="7">
    <location>
        <begin position="8"/>
        <end position="62"/>
    </location>
</feature>
<evidence type="ECO:0000256" key="4">
    <source>
        <dbReference type="ARBA" id="ARBA00023002"/>
    </source>
</evidence>
<dbReference type="InterPro" id="IPR050501">
    <property type="entry name" value="ICDH/IPMDH"/>
</dbReference>
<dbReference type="GO" id="GO:0046872">
    <property type="term" value="F:metal ion binding"/>
    <property type="evidence" value="ECO:0007669"/>
    <property type="project" value="UniProtKB-KW"/>
</dbReference>
<evidence type="ECO:0000256" key="3">
    <source>
        <dbReference type="ARBA" id="ARBA00022723"/>
    </source>
</evidence>
<comment type="cofactor">
    <cofactor evidence="2">
        <name>Mg(2+)</name>
        <dbReference type="ChEBI" id="CHEBI:18420"/>
    </cofactor>
</comment>
<dbReference type="PANTHER" id="PTHR43275">
    <property type="entry name" value="D-MALATE DEHYDROGENASE [DECARBOXYLATING]"/>
    <property type="match status" value="1"/>
</dbReference>
<dbReference type="AlphaFoldDB" id="A0AAE3T1Z8"/>
<dbReference type="SUPFAM" id="SSF53659">
    <property type="entry name" value="Isocitrate/Isopropylmalate dehydrogenase-like"/>
    <property type="match status" value="1"/>
</dbReference>
<evidence type="ECO:0000256" key="5">
    <source>
        <dbReference type="ARBA" id="ARBA00023027"/>
    </source>
</evidence>
<feature type="non-terminal residue" evidence="8">
    <location>
        <position position="65"/>
    </location>
</feature>
<dbReference type="GO" id="GO:0016491">
    <property type="term" value="F:oxidoreductase activity"/>
    <property type="evidence" value="ECO:0007669"/>
    <property type="project" value="UniProtKB-KW"/>
</dbReference>
<keyword evidence="5" id="KW-0520">NAD</keyword>
<evidence type="ECO:0000256" key="1">
    <source>
        <dbReference type="ARBA" id="ARBA00001936"/>
    </source>
</evidence>
<dbReference type="RefSeq" id="WP_271655921.1">
    <property type="nucleotide sequence ID" value="NZ_JAIVEX010000002.1"/>
</dbReference>
<evidence type="ECO:0000259" key="7">
    <source>
        <dbReference type="Pfam" id="PF00180"/>
    </source>
</evidence>
<organism evidence="8 9">
    <name type="scientific">Ralstonia solanacearum</name>
    <name type="common">Pseudomonas solanacearum</name>
    <dbReference type="NCBI Taxonomy" id="305"/>
    <lineage>
        <taxon>Bacteria</taxon>
        <taxon>Pseudomonadati</taxon>
        <taxon>Pseudomonadota</taxon>
        <taxon>Betaproteobacteria</taxon>
        <taxon>Burkholderiales</taxon>
        <taxon>Burkholderiaceae</taxon>
        <taxon>Ralstonia</taxon>
        <taxon>Ralstonia solanacearum species complex</taxon>
    </lineage>
</organism>
<evidence type="ECO:0000313" key="9">
    <source>
        <dbReference type="Proteomes" id="UP001143674"/>
    </source>
</evidence>
<comment type="cofactor">
    <cofactor evidence="1">
        <name>Mn(2+)</name>
        <dbReference type="ChEBI" id="CHEBI:29035"/>
    </cofactor>
</comment>
<name>A0AAE3T1Z8_RALSL</name>
<evidence type="ECO:0000256" key="2">
    <source>
        <dbReference type="ARBA" id="ARBA00001946"/>
    </source>
</evidence>
<reference evidence="8" key="1">
    <citation type="submission" date="2021-09" db="EMBL/GenBank/DDBJ databases">
        <title>Genomic analysis of Ralstonia spp.</title>
        <authorList>
            <person name="Aburjaile F."/>
            <person name="Ariute J.C."/>
            <person name="Pais A.K.L."/>
            <person name="Albuquerque G.M.R."/>
            <person name="Silva A.M.F."/>
            <person name="Brenig B."/>
            <person name="Azevedo V."/>
            <person name="Matiuzzi M."/>
            <person name="Ramos R."/>
            <person name="Goes-Neto A."/>
            <person name="Soares S."/>
            <person name="Iseppon A.M.B."/>
            <person name="Souza E."/>
            <person name="Gama M."/>
        </authorList>
    </citation>
    <scope>NUCLEOTIDE SEQUENCE</scope>
    <source>
        <strain evidence="8">B4</strain>
    </source>
</reference>
<accession>A0AAE3T1Z8</accession>
<comment type="caution">
    <text evidence="8">The sequence shown here is derived from an EMBL/GenBank/DDBJ whole genome shotgun (WGS) entry which is preliminary data.</text>
</comment>
<keyword evidence="4" id="KW-0560">Oxidoreductase</keyword>
<dbReference type="EMBL" id="JAIVEX010000002">
    <property type="protein sequence ID" value="MDB0520464.1"/>
    <property type="molecule type" value="Genomic_DNA"/>
</dbReference>
<keyword evidence="3" id="KW-0479">Metal-binding</keyword>
<proteinExistence type="predicted"/>
<protein>
    <submittedName>
        <fullName evidence="8">Tartrate dehydrogenase</fullName>
    </submittedName>
</protein>